<dbReference type="SUPFAM" id="SSF51735">
    <property type="entry name" value="NAD(P)-binding Rossmann-fold domains"/>
    <property type="match status" value="1"/>
</dbReference>
<evidence type="ECO:0000313" key="4">
    <source>
        <dbReference type="Proteomes" id="UP001059934"/>
    </source>
</evidence>
<comment type="similarity">
    <text evidence="1">Belongs to the short-chain dehydrogenases/reductases (SDR) family.</text>
</comment>
<dbReference type="PRINTS" id="PR00081">
    <property type="entry name" value="GDHRDH"/>
</dbReference>
<proteinExistence type="inferred from homology"/>
<dbReference type="Proteomes" id="UP001059934">
    <property type="component" value="Chromosome"/>
</dbReference>
<evidence type="ECO:0000256" key="1">
    <source>
        <dbReference type="ARBA" id="ARBA00006484"/>
    </source>
</evidence>
<keyword evidence="4" id="KW-1185">Reference proteome</keyword>
<evidence type="ECO:0000256" key="2">
    <source>
        <dbReference type="ARBA" id="ARBA00023002"/>
    </source>
</evidence>
<name>A0ABY5TLL8_9GAMM</name>
<dbReference type="PANTHER" id="PTHR43477">
    <property type="entry name" value="DIHYDROANTICAPSIN 7-DEHYDROGENASE"/>
    <property type="match status" value="1"/>
</dbReference>
<dbReference type="InterPro" id="IPR051122">
    <property type="entry name" value="SDR_DHRS6-like"/>
</dbReference>
<dbReference type="CDD" id="cd05233">
    <property type="entry name" value="SDR_c"/>
    <property type="match status" value="1"/>
</dbReference>
<dbReference type="Gene3D" id="3.40.50.720">
    <property type="entry name" value="NAD(P)-binding Rossmann-like Domain"/>
    <property type="match status" value="1"/>
</dbReference>
<keyword evidence="2" id="KW-0560">Oxidoreductase</keyword>
<evidence type="ECO:0000313" key="3">
    <source>
        <dbReference type="EMBL" id="UVW34667.1"/>
    </source>
</evidence>
<reference evidence="3" key="1">
    <citation type="submission" date="2022-08" db="EMBL/GenBank/DDBJ databases">
        <title>Catabolic pathway analysis in culturable SAR92 clade bacteria reveals their overlooked roles in DMSP degradation in coastal seas.</title>
        <authorList>
            <person name="He X."/>
            <person name="Zhang X."/>
            <person name="Zhang Y."/>
        </authorList>
    </citation>
    <scope>NUCLEOTIDE SEQUENCE</scope>
    <source>
        <strain evidence="3">H455</strain>
    </source>
</reference>
<dbReference type="PRINTS" id="PR00080">
    <property type="entry name" value="SDRFAMILY"/>
</dbReference>
<dbReference type="NCBIfam" id="NF005559">
    <property type="entry name" value="PRK07231.1"/>
    <property type="match status" value="1"/>
</dbReference>
<dbReference type="InterPro" id="IPR036291">
    <property type="entry name" value="NAD(P)-bd_dom_sf"/>
</dbReference>
<accession>A0ABY5TLL8</accession>
<gene>
    <name evidence="3" type="ORF">NYF23_11695</name>
</gene>
<dbReference type="InterPro" id="IPR002347">
    <property type="entry name" value="SDR_fam"/>
</dbReference>
<dbReference type="EMBL" id="CP103416">
    <property type="protein sequence ID" value="UVW34667.1"/>
    <property type="molecule type" value="Genomic_DNA"/>
</dbReference>
<organism evidence="3 4">
    <name type="scientific">SAR92 clade bacterium H455</name>
    <dbReference type="NCBI Taxonomy" id="2974818"/>
    <lineage>
        <taxon>Bacteria</taxon>
        <taxon>Pseudomonadati</taxon>
        <taxon>Pseudomonadota</taxon>
        <taxon>Gammaproteobacteria</taxon>
        <taxon>Cellvibrionales</taxon>
        <taxon>Porticoccaceae</taxon>
        <taxon>SAR92 clade</taxon>
    </lineage>
</organism>
<protein>
    <submittedName>
        <fullName evidence="3">SDR family oxidoreductase</fullName>
    </submittedName>
</protein>
<dbReference type="PROSITE" id="PS00061">
    <property type="entry name" value="ADH_SHORT"/>
    <property type="match status" value="1"/>
</dbReference>
<dbReference type="PANTHER" id="PTHR43477:SF1">
    <property type="entry name" value="DIHYDROANTICAPSIN 7-DEHYDROGENASE"/>
    <property type="match status" value="1"/>
</dbReference>
<dbReference type="InterPro" id="IPR020904">
    <property type="entry name" value="Sc_DH/Rdtase_CS"/>
</dbReference>
<dbReference type="Pfam" id="PF13561">
    <property type="entry name" value="adh_short_C2"/>
    <property type="match status" value="1"/>
</dbReference>
<sequence length="253" mass="26770">MSRLLNKVAIITGAASNPGLGHATAVRFAQEGAKLVLTDIDLVGLATAEKELTAMGAEVLTMEQNVVDEQRWQEVIDATVERFGSLDILVNNAGIAVMRPISEYSVADYDLQMDVNIRSVFLGCKKALPAMIASGGGSIVNMSSVAALRGIPGVSVYGIAKAGVQIFSKSIALEHAADGIRCNSLHPGLIDTNIQNDSRRDNPDEFEKLGDTVPFGRMGYPVEVANCVLFLASDESSYVTGTELVVDGGLIAK</sequence>